<gene>
    <name evidence="1" type="ORF">bIBBAm4_gp03</name>
</gene>
<sequence>MNKMFSWLNFEELLIHNPIELINPSKDTISVAMSKKQYIEFFSNKYTYNGLYYDEEMDFCLFYYADPLQSYKEGDVYAQGYIDVEMKIYRVKWLCNVSIKLPLAPETTGNLLDVKDGAGFSGTGNGQSNMGIGWFHFNEWKKISQVFKAGDKITISCEIAFFDTELYSDSDAAHVRLQIAGGNWRQLFRVDVKNVNGKFYTREAFKTSEFTENPSHIVKVSQTMDIDQDFIAQNGDVNHIFFIFDRIPNGANIIVNDLKIELNGAEKKHIAYAYSSDGADRFSTIYPRFNLLEGTKDFSGYWYGESWGWEVDGTFKGLTVKKRRHQWGGLYKVFTAPKNGVYTFSAYVKSSGDNANIIRYTYKNNDYFGGERIGNNFDWFRDSYTVTLKAGDTFIVRYEITGWGVDTILWTAGHKWEEGSFATPYMPSESETTKSDRPSYIGQYTDYTLEDSTNPSSYTWREIQEDKLNVSKTEMVVNAKNKTITTVLNGALAKCTKDKDITGWRNSQPNANYNYRQPQYTLDIGADDFIISGYGLRGLKNG</sequence>
<dbReference type="Proteomes" id="UP000501064">
    <property type="component" value="Segment"/>
</dbReference>
<evidence type="ECO:0000313" key="1">
    <source>
        <dbReference type="EMBL" id="AXY83732.1"/>
    </source>
</evidence>
<dbReference type="SUPFAM" id="SSF49842">
    <property type="entry name" value="TNF-like"/>
    <property type="match status" value="1"/>
</dbReference>
<reference evidence="2" key="1">
    <citation type="journal article" date="2020" name="Viruses">
        <title>Lactococcus Ceduovirus Phages Isolated from Industrial Dairy Plants-from Physiological to Genomic Analyses.</title>
        <authorList>
            <person name="Chmielewska-Jeznach M."/>
            <person name="Bardowski J.K."/>
            <person name="Szczepankowska A.K."/>
        </authorList>
    </citation>
    <scope>NUCLEOTIDE SEQUENCE [LARGE SCALE GENOMIC DNA]</scope>
</reference>
<keyword evidence="2" id="KW-1185">Reference proteome</keyword>
<dbReference type="Gene3D" id="2.60.120.40">
    <property type="match status" value="1"/>
</dbReference>
<dbReference type="EMBL" id="MH779523">
    <property type="protein sequence ID" value="AXY83732.1"/>
    <property type="molecule type" value="Genomic_DNA"/>
</dbReference>
<proteinExistence type="predicted"/>
<dbReference type="InterPro" id="IPR008983">
    <property type="entry name" value="Tumour_necrosis_fac-like_dom"/>
</dbReference>
<protein>
    <submittedName>
        <fullName evidence="1">Minor structural protein</fullName>
    </submittedName>
</protein>
<name>A0A678VHJ8_9CAUD</name>
<organism evidence="1 2">
    <name type="scientific">Lactococcus phage vB_Llc_bIBBAm4</name>
    <dbReference type="NCBI Taxonomy" id="2305485"/>
    <lineage>
        <taxon>Viruses</taxon>
        <taxon>Duplodnaviria</taxon>
        <taxon>Heunggongvirae</taxon>
        <taxon>Uroviricota</taxon>
        <taxon>Caudoviricetes</taxon>
        <taxon>Ceduovirus</taxon>
        <taxon>Ceduovirus bIBBAm4</taxon>
    </lineage>
</organism>
<evidence type="ECO:0000313" key="2">
    <source>
        <dbReference type="Proteomes" id="UP000501064"/>
    </source>
</evidence>
<accession>A0A678VHJ8</accession>